<evidence type="ECO:0000256" key="5">
    <source>
        <dbReference type="ARBA" id="ARBA00035477"/>
    </source>
</evidence>
<proteinExistence type="inferred from homology"/>
<dbReference type="Gene3D" id="2.40.50.100">
    <property type="match status" value="1"/>
</dbReference>
<evidence type="ECO:0000256" key="6">
    <source>
        <dbReference type="SAM" id="MobiDB-lite"/>
    </source>
</evidence>
<gene>
    <name evidence="7" type="primary">rpmA</name>
    <name evidence="7" type="ORF">A2172_00365</name>
</gene>
<evidence type="ECO:0000256" key="2">
    <source>
        <dbReference type="ARBA" id="ARBA00022980"/>
    </source>
</evidence>
<dbReference type="PANTHER" id="PTHR15893">
    <property type="entry name" value="RIBOSOMAL PROTEIN L27"/>
    <property type="match status" value="1"/>
</dbReference>
<dbReference type="SUPFAM" id="SSF110324">
    <property type="entry name" value="Ribosomal L27 protein-like"/>
    <property type="match status" value="1"/>
</dbReference>
<feature type="region of interest" description="Disordered" evidence="6">
    <location>
        <begin position="1"/>
        <end position="20"/>
    </location>
</feature>
<protein>
    <recommendedName>
        <fullName evidence="4">Large ribosomal subunit protein bL27</fullName>
    </recommendedName>
    <alternativeName>
        <fullName evidence="5">50S ribosomal protein L27</fullName>
    </alternativeName>
</protein>
<evidence type="ECO:0000313" key="8">
    <source>
        <dbReference type="Proteomes" id="UP000176631"/>
    </source>
</evidence>
<dbReference type="EMBL" id="MHCP01000014">
    <property type="protein sequence ID" value="OGY24308.1"/>
    <property type="molecule type" value="Genomic_DNA"/>
</dbReference>
<organism evidence="7 8">
    <name type="scientific">Candidatus Woykebacteria bacterium RBG_13_40_15</name>
    <dbReference type="NCBI Taxonomy" id="1802593"/>
    <lineage>
        <taxon>Bacteria</taxon>
        <taxon>Candidatus Woykeibacteriota</taxon>
    </lineage>
</organism>
<comment type="caution">
    <text evidence="7">The sequence shown here is derived from an EMBL/GenBank/DDBJ whole genome shotgun (WGS) entry which is preliminary data.</text>
</comment>
<dbReference type="STRING" id="1802593.A2172_00365"/>
<dbReference type="AlphaFoldDB" id="A0A1G1W9E2"/>
<evidence type="ECO:0000313" key="7">
    <source>
        <dbReference type="EMBL" id="OGY24308.1"/>
    </source>
</evidence>
<dbReference type="PRINTS" id="PR00063">
    <property type="entry name" value="RIBOSOMALL27"/>
</dbReference>
<dbReference type="GO" id="GO:0022625">
    <property type="term" value="C:cytosolic large ribosomal subunit"/>
    <property type="evidence" value="ECO:0007669"/>
    <property type="project" value="TreeGrafter"/>
</dbReference>
<evidence type="ECO:0000256" key="4">
    <source>
        <dbReference type="ARBA" id="ARBA00035175"/>
    </source>
</evidence>
<evidence type="ECO:0000256" key="3">
    <source>
        <dbReference type="ARBA" id="ARBA00023274"/>
    </source>
</evidence>
<keyword evidence="3" id="KW-0687">Ribonucleoprotein</keyword>
<accession>A0A1G1W9E2</accession>
<sequence length="87" mass="9257">MAHKKSGGSKARQGSKPAGKRLGVKIYAGQAVSPGEIIVRQKGTRLHPGEGVKIGRDFTMFAVKEGTVAIRNVKGKKFVGIAREAKK</sequence>
<dbReference type="InterPro" id="IPR001684">
    <property type="entry name" value="Ribosomal_bL27"/>
</dbReference>
<keyword evidence="2 7" id="KW-0689">Ribosomal protein</keyword>
<reference evidence="7 8" key="1">
    <citation type="journal article" date="2016" name="Nat. Commun.">
        <title>Thousands of microbial genomes shed light on interconnected biogeochemical processes in an aquifer system.</title>
        <authorList>
            <person name="Anantharaman K."/>
            <person name="Brown C.T."/>
            <person name="Hug L.A."/>
            <person name="Sharon I."/>
            <person name="Castelle C.J."/>
            <person name="Probst A.J."/>
            <person name="Thomas B.C."/>
            <person name="Singh A."/>
            <person name="Wilkins M.J."/>
            <person name="Karaoz U."/>
            <person name="Brodie E.L."/>
            <person name="Williams K.H."/>
            <person name="Hubbard S.S."/>
            <person name="Banfield J.F."/>
        </authorList>
    </citation>
    <scope>NUCLEOTIDE SEQUENCE [LARGE SCALE GENOMIC DNA]</scope>
</reference>
<evidence type="ECO:0000256" key="1">
    <source>
        <dbReference type="ARBA" id="ARBA00010797"/>
    </source>
</evidence>
<dbReference type="GO" id="GO:0006412">
    <property type="term" value="P:translation"/>
    <property type="evidence" value="ECO:0007669"/>
    <property type="project" value="InterPro"/>
</dbReference>
<comment type="similarity">
    <text evidence="1">Belongs to the bacterial ribosomal protein bL27 family.</text>
</comment>
<dbReference type="Pfam" id="PF01016">
    <property type="entry name" value="Ribosomal_L27"/>
    <property type="match status" value="1"/>
</dbReference>
<dbReference type="Proteomes" id="UP000176631">
    <property type="component" value="Unassembled WGS sequence"/>
</dbReference>
<dbReference type="GO" id="GO:0003735">
    <property type="term" value="F:structural constituent of ribosome"/>
    <property type="evidence" value="ECO:0007669"/>
    <property type="project" value="InterPro"/>
</dbReference>
<name>A0A1G1W9E2_9BACT</name>
<dbReference type="PANTHER" id="PTHR15893:SF0">
    <property type="entry name" value="LARGE RIBOSOMAL SUBUNIT PROTEIN BL27M"/>
    <property type="match status" value="1"/>
</dbReference>